<evidence type="ECO:0000313" key="1">
    <source>
        <dbReference type="EMBL" id="QMW78601.1"/>
    </source>
</evidence>
<reference evidence="1 2" key="1">
    <citation type="submission" date="2019-04" db="EMBL/GenBank/DDBJ databases">
        <authorList>
            <person name="Schori C."/>
            <person name="Ahrens C."/>
        </authorList>
    </citation>
    <scope>NUCLEOTIDE SEQUENCE [LARGE SCALE GENOMIC DNA]</scope>
    <source>
        <strain evidence="1 2">DSM 2950</strain>
    </source>
</reference>
<organism evidence="1 2">
    <name type="scientific">Blautia producta</name>
    <dbReference type="NCBI Taxonomy" id="33035"/>
    <lineage>
        <taxon>Bacteria</taxon>
        <taxon>Bacillati</taxon>
        <taxon>Bacillota</taxon>
        <taxon>Clostridia</taxon>
        <taxon>Lachnospirales</taxon>
        <taxon>Lachnospiraceae</taxon>
        <taxon>Blautia</taxon>
    </lineage>
</organism>
<dbReference type="EMBL" id="CP039126">
    <property type="protein sequence ID" value="QMW78601.1"/>
    <property type="molecule type" value="Genomic_DNA"/>
</dbReference>
<evidence type="ECO:0000313" key="2">
    <source>
        <dbReference type="Proteomes" id="UP000515789"/>
    </source>
</evidence>
<dbReference type="Pfam" id="PF12993">
    <property type="entry name" value="DUF3877"/>
    <property type="match status" value="1"/>
</dbReference>
<dbReference type="InterPro" id="IPR024539">
    <property type="entry name" value="DUF3877"/>
</dbReference>
<protein>
    <submittedName>
        <fullName evidence="1">Uncharacterized protein</fullName>
    </submittedName>
</protein>
<accession>A0A7G5MVF8</accession>
<gene>
    <name evidence="1" type="ORF">E5259_13950</name>
</gene>
<name>A0A7G5MVF8_9FIRM</name>
<dbReference type="Proteomes" id="UP000515789">
    <property type="component" value="Chromosome"/>
</dbReference>
<proteinExistence type="predicted"/>
<dbReference type="AlphaFoldDB" id="A0A7G5MVF8"/>
<sequence length="186" mass="21876">MCVLYRRKGAYRMDLKRNLFDNIKECEMKIGYREEDMNLYYPRESLMELLLADQEHLSEEIAAFCRLAAQELGDVTIKETEEKGRYCIHIPSAGVKYVHENVKDSPFLKVFLNEIFKPGNTVADIVNIFRTFSRDVTVEKINEEEWGISFQDPEIDPYVYYLEQDAFGLQYHRFTKQAYDALKGSI</sequence>